<protein>
    <submittedName>
        <fullName evidence="2">Uncharacterized protein</fullName>
    </submittedName>
</protein>
<comment type="caution">
    <text evidence="2">The sequence shown here is derived from an EMBL/GenBank/DDBJ whole genome shotgun (WGS) entry which is preliminary data.</text>
</comment>
<feature type="region of interest" description="Disordered" evidence="1">
    <location>
        <begin position="37"/>
        <end position="58"/>
    </location>
</feature>
<gene>
    <name evidence="2" type="ORF">GHT06_019809</name>
</gene>
<dbReference type="Proteomes" id="UP000820818">
    <property type="component" value="Linkage Group LG8"/>
</dbReference>
<keyword evidence="3" id="KW-1185">Reference proteome</keyword>
<accession>A0AAD5PNY9</accession>
<evidence type="ECO:0000313" key="3">
    <source>
        <dbReference type="Proteomes" id="UP000820818"/>
    </source>
</evidence>
<name>A0AAD5PNY9_9CRUS</name>
<organism evidence="2 3">
    <name type="scientific">Daphnia sinensis</name>
    <dbReference type="NCBI Taxonomy" id="1820382"/>
    <lineage>
        <taxon>Eukaryota</taxon>
        <taxon>Metazoa</taxon>
        <taxon>Ecdysozoa</taxon>
        <taxon>Arthropoda</taxon>
        <taxon>Crustacea</taxon>
        <taxon>Branchiopoda</taxon>
        <taxon>Diplostraca</taxon>
        <taxon>Cladocera</taxon>
        <taxon>Anomopoda</taxon>
        <taxon>Daphniidae</taxon>
        <taxon>Daphnia</taxon>
        <taxon>Daphnia similis group</taxon>
    </lineage>
</organism>
<evidence type="ECO:0000256" key="1">
    <source>
        <dbReference type="SAM" id="MobiDB-lite"/>
    </source>
</evidence>
<dbReference type="AlphaFoldDB" id="A0AAD5PNY9"/>
<dbReference type="EMBL" id="WJBH02000008">
    <property type="protein sequence ID" value="KAI9554536.1"/>
    <property type="molecule type" value="Genomic_DNA"/>
</dbReference>
<reference evidence="2 3" key="1">
    <citation type="submission" date="2022-05" db="EMBL/GenBank/DDBJ databases">
        <title>A multi-omics perspective on studying reproductive biology in Daphnia sinensis.</title>
        <authorList>
            <person name="Jia J."/>
        </authorList>
    </citation>
    <scope>NUCLEOTIDE SEQUENCE [LARGE SCALE GENOMIC DNA]</scope>
    <source>
        <strain evidence="2 3">WSL</strain>
    </source>
</reference>
<evidence type="ECO:0000313" key="2">
    <source>
        <dbReference type="EMBL" id="KAI9554536.1"/>
    </source>
</evidence>
<proteinExistence type="predicted"/>
<sequence>MQPSSRGNSFCPDPNNLFHLRTSSTQDELFGTCQNINKRHTSPHTQHFARTFKEEKKR</sequence>